<dbReference type="PANTHER" id="PTHR37422:SF13">
    <property type="entry name" value="LIPOPOLYSACCHARIDE BIOSYNTHESIS PROTEIN PA4999-RELATED"/>
    <property type="match status" value="1"/>
</dbReference>
<feature type="domain" description="O-antigen ligase-related" evidence="6">
    <location>
        <begin position="192"/>
        <end position="349"/>
    </location>
</feature>
<dbReference type="RefSeq" id="WP_077926750.1">
    <property type="nucleotide sequence ID" value="NZ_BAABKE010000001.1"/>
</dbReference>
<keyword evidence="3 5" id="KW-1133">Transmembrane helix</keyword>
<evidence type="ECO:0000259" key="6">
    <source>
        <dbReference type="Pfam" id="PF04932"/>
    </source>
</evidence>
<evidence type="ECO:0000256" key="1">
    <source>
        <dbReference type="ARBA" id="ARBA00004141"/>
    </source>
</evidence>
<gene>
    <name evidence="7" type="ORF">GCM10023338_02190</name>
</gene>
<dbReference type="Pfam" id="PF04932">
    <property type="entry name" value="Wzy_C"/>
    <property type="match status" value="1"/>
</dbReference>
<keyword evidence="2 5" id="KW-0812">Transmembrane</keyword>
<feature type="transmembrane region" description="Helical" evidence="5">
    <location>
        <begin position="64"/>
        <end position="83"/>
    </location>
</feature>
<evidence type="ECO:0000256" key="2">
    <source>
        <dbReference type="ARBA" id="ARBA00022692"/>
    </source>
</evidence>
<accession>A0ABP9MFB5</accession>
<keyword evidence="4 5" id="KW-0472">Membrane</keyword>
<dbReference type="InterPro" id="IPR007016">
    <property type="entry name" value="O-antigen_ligase-rel_domated"/>
</dbReference>
<feature type="transmembrane region" description="Helical" evidence="5">
    <location>
        <begin position="187"/>
        <end position="203"/>
    </location>
</feature>
<name>A0ABP9MFB5_9GAMM</name>
<organism evidence="7 8">
    <name type="scientific">Wohlfahrtiimonas larvae</name>
    <dbReference type="NCBI Taxonomy" id="1157986"/>
    <lineage>
        <taxon>Bacteria</taxon>
        <taxon>Pseudomonadati</taxon>
        <taxon>Pseudomonadota</taxon>
        <taxon>Gammaproteobacteria</taxon>
        <taxon>Cardiobacteriales</taxon>
        <taxon>Ignatzschineriaceae</taxon>
        <taxon>Wohlfahrtiimonas</taxon>
    </lineage>
</organism>
<evidence type="ECO:0000256" key="4">
    <source>
        <dbReference type="ARBA" id="ARBA00023136"/>
    </source>
</evidence>
<feature type="transmembrane region" description="Helical" evidence="5">
    <location>
        <begin position="336"/>
        <end position="360"/>
    </location>
</feature>
<evidence type="ECO:0000256" key="5">
    <source>
        <dbReference type="SAM" id="Phobius"/>
    </source>
</evidence>
<feature type="transmembrane region" description="Helical" evidence="5">
    <location>
        <begin position="367"/>
        <end position="400"/>
    </location>
</feature>
<evidence type="ECO:0000313" key="8">
    <source>
        <dbReference type="Proteomes" id="UP001500631"/>
    </source>
</evidence>
<dbReference type="EMBL" id="BAABKE010000001">
    <property type="protein sequence ID" value="GAA5094208.1"/>
    <property type="molecule type" value="Genomic_DNA"/>
</dbReference>
<protein>
    <recommendedName>
        <fullName evidence="6">O-antigen ligase-related domain-containing protein</fullName>
    </recommendedName>
</protein>
<comment type="caution">
    <text evidence="7">The sequence shown here is derived from an EMBL/GenBank/DDBJ whole genome shotgun (WGS) entry which is preliminary data.</text>
</comment>
<feature type="transmembrane region" description="Helical" evidence="5">
    <location>
        <begin position="120"/>
        <end position="137"/>
    </location>
</feature>
<dbReference type="PANTHER" id="PTHR37422">
    <property type="entry name" value="TEICHURONIC ACID BIOSYNTHESIS PROTEIN TUAE"/>
    <property type="match status" value="1"/>
</dbReference>
<comment type="subcellular location">
    <subcellularLocation>
        <location evidence="1">Membrane</location>
        <topology evidence="1">Multi-pass membrane protein</topology>
    </subcellularLocation>
</comment>
<dbReference type="InterPro" id="IPR051533">
    <property type="entry name" value="WaaL-like"/>
</dbReference>
<keyword evidence="8" id="KW-1185">Reference proteome</keyword>
<sequence>MIEALKSKLTQENIVIFLFSMIFWFYSAPMGVYNGTVILTTLWGIYYFIRHRQQVLTYFKDSRFIWLFSLVVIPMVVSAVLSGYPGESWKTVVNFLRFFFIGSLVLLLTVPALEKIRYAILAYIVLISVDAIIEWLTGYHLMGESRDRARIMGLFQYYHLGYVLATLTPFIFYQMIASFTKKTGKQYYWLLGSLLAVIAIFIAGSRAGVVTLLVSLGLIMLHMIIQKKISAKWISGGILAIVIVGGAISQLPIVKNRYINTLESTEQAKIGSYEWIDRVSSDRLVLWQFAWSEYKNNPIIGSGSGTFEKAFKTLPVEARGVHIGGAGFPHFYGLEILSQTGTLGFISYLLALSWVLLLLLKANKFSVWFAVAFLAMMPINLHVSFYGSFWAALIWMPLILGLRDRYLSLQQDATNA</sequence>
<proteinExistence type="predicted"/>
<feature type="transmembrane region" description="Helical" evidence="5">
    <location>
        <begin position="233"/>
        <end position="253"/>
    </location>
</feature>
<evidence type="ECO:0000313" key="7">
    <source>
        <dbReference type="EMBL" id="GAA5094208.1"/>
    </source>
</evidence>
<dbReference type="Proteomes" id="UP001500631">
    <property type="component" value="Unassembled WGS sequence"/>
</dbReference>
<feature type="transmembrane region" description="Helical" evidence="5">
    <location>
        <begin position="95"/>
        <end position="113"/>
    </location>
</feature>
<feature type="transmembrane region" description="Helical" evidence="5">
    <location>
        <begin position="9"/>
        <end position="26"/>
    </location>
</feature>
<reference evidence="8" key="1">
    <citation type="journal article" date="2019" name="Int. J. Syst. Evol. Microbiol.">
        <title>The Global Catalogue of Microorganisms (GCM) 10K type strain sequencing project: providing services to taxonomists for standard genome sequencing and annotation.</title>
        <authorList>
            <consortium name="The Broad Institute Genomics Platform"/>
            <consortium name="The Broad Institute Genome Sequencing Center for Infectious Disease"/>
            <person name="Wu L."/>
            <person name="Ma J."/>
        </authorList>
    </citation>
    <scope>NUCLEOTIDE SEQUENCE [LARGE SCALE GENOMIC DNA]</scope>
    <source>
        <strain evidence="8">JCM 18424</strain>
    </source>
</reference>
<feature type="transmembrane region" description="Helical" evidence="5">
    <location>
        <begin position="157"/>
        <end position="175"/>
    </location>
</feature>
<feature type="transmembrane region" description="Helical" evidence="5">
    <location>
        <begin position="209"/>
        <end position="226"/>
    </location>
</feature>
<evidence type="ECO:0000256" key="3">
    <source>
        <dbReference type="ARBA" id="ARBA00022989"/>
    </source>
</evidence>